<proteinExistence type="predicted"/>
<evidence type="ECO:0000313" key="2">
    <source>
        <dbReference type="EMBL" id="RZB32689.1"/>
    </source>
</evidence>
<accession>A0A8B3S436</accession>
<protein>
    <submittedName>
        <fullName evidence="2">Uncharacterized protein</fullName>
    </submittedName>
</protein>
<dbReference type="EMBL" id="RPGO01000005">
    <property type="protein sequence ID" value="RZB32689.1"/>
    <property type="molecule type" value="Genomic_DNA"/>
</dbReference>
<comment type="caution">
    <text evidence="2">The sequence shown here is derived from an EMBL/GenBank/DDBJ whole genome shotgun (WGS) entry which is preliminary data.</text>
</comment>
<organism evidence="2 3">
    <name type="scientific">Candidatus Argoarchaeum ethanivorans</name>
    <dbReference type="NCBI Taxonomy" id="2608793"/>
    <lineage>
        <taxon>Archaea</taxon>
        <taxon>Methanobacteriati</taxon>
        <taxon>Methanobacteriota</taxon>
        <taxon>Stenosarchaea group</taxon>
        <taxon>Methanomicrobia</taxon>
        <taxon>Methanosarcinales</taxon>
        <taxon>Methanosarcinales incertae sedis</taxon>
        <taxon>GOM Arc I cluster</taxon>
        <taxon>Candidatus Argoarchaeum</taxon>
    </lineage>
</organism>
<reference evidence="3" key="1">
    <citation type="submission" date="2019-01" db="EMBL/GenBank/DDBJ databases">
        <title>Anaerobic oxidation of ethane by archaea from a marine hydrocarbon seep.</title>
        <authorList>
            <person name="Musat F."/>
        </authorList>
    </citation>
    <scope>NUCLEOTIDE SEQUENCE [LARGE SCALE GENOMIC DNA]</scope>
</reference>
<dbReference type="Proteomes" id="UP000291831">
    <property type="component" value="Unassembled WGS sequence"/>
</dbReference>
<sequence>MRRLERVGEKMKEEDDKADRGEEGCGGVFMKFIKRMNEK</sequence>
<evidence type="ECO:0000313" key="3">
    <source>
        <dbReference type="Proteomes" id="UP000291831"/>
    </source>
</evidence>
<gene>
    <name evidence="2" type="ORF">AEth_00367</name>
</gene>
<name>A0A8B3S436_9EURY</name>
<feature type="region of interest" description="Disordered" evidence="1">
    <location>
        <begin position="1"/>
        <end position="22"/>
    </location>
</feature>
<dbReference type="AlphaFoldDB" id="A0A8B3S436"/>
<evidence type="ECO:0000256" key="1">
    <source>
        <dbReference type="SAM" id="MobiDB-lite"/>
    </source>
</evidence>